<evidence type="ECO:0000256" key="1">
    <source>
        <dbReference type="SAM" id="MobiDB-lite"/>
    </source>
</evidence>
<accession>A0A6I4U3H7</accession>
<dbReference type="GO" id="GO:0042834">
    <property type="term" value="F:peptidoglycan binding"/>
    <property type="evidence" value="ECO:0007669"/>
    <property type="project" value="InterPro"/>
</dbReference>
<dbReference type="GO" id="GO:0009279">
    <property type="term" value="C:cell outer membrane"/>
    <property type="evidence" value="ECO:0007669"/>
    <property type="project" value="TreeGrafter"/>
</dbReference>
<feature type="compositionally biased region" description="Pro residues" evidence="1">
    <location>
        <begin position="203"/>
        <end position="239"/>
    </location>
</feature>
<comment type="caution">
    <text evidence="4">The sequence shown here is derived from an EMBL/GenBank/DDBJ whole genome shotgun (WGS) entry which is preliminary data.</text>
</comment>
<dbReference type="EMBL" id="WTYR01000001">
    <property type="protein sequence ID" value="MXP09485.1"/>
    <property type="molecule type" value="Genomic_DNA"/>
</dbReference>
<gene>
    <name evidence="4" type="ORF">GRI68_04775</name>
</gene>
<dbReference type="InterPro" id="IPR036680">
    <property type="entry name" value="SPOR-like_sf"/>
</dbReference>
<dbReference type="PROSITE" id="PS51724">
    <property type="entry name" value="SPOR"/>
    <property type="match status" value="1"/>
</dbReference>
<dbReference type="AlphaFoldDB" id="A0A6I4U3H7"/>
<feature type="domain" description="SPOR" evidence="3">
    <location>
        <begin position="245"/>
        <end position="316"/>
    </location>
</feature>
<dbReference type="InterPro" id="IPR007730">
    <property type="entry name" value="SPOR-like_dom"/>
</dbReference>
<dbReference type="PANTHER" id="PTHR34183:SF1">
    <property type="entry name" value="ENDOLYTIC PEPTIDOGLYCAN TRANSGLYCOSYLASE RLPA"/>
    <property type="match status" value="1"/>
</dbReference>
<dbReference type="PANTHER" id="PTHR34183">
    <property type="entry name" value="ENDOLYTIC PEPTIDOGLYCAN TRANSGLYCOSYLASE RLPA"/>
    <property type="match status" value="1"/>
</dbReference>
<dbReference type="OrthoDB" id="9779128at2"/>
<organism evidence="4 5">
    <name type="scientific">Alteriqipengyuania halimionae</name>
    <dbReference type="NCBI Taxonomy" id="1926630"/>
    <lineage>
        <taxon>Bacteria</taxon>
        <taxon>Pseudomonadati</taxon>
        <taxon>Pseudomonadota</taxon>
        <taxon>Alphaproteobacteria</taxon>
        <taxon>Sphingomonadales</taxon>
        <taxon>Erythrobacteraceae</taxon>
        <taxon>Alteriqipengyuania</taxon>
    </lineage>
</organism>
<evidence type="ECO:0000259" key="3">
    <source>
        <dbReference type="PROSITE" id="PS51724"/>
    </source>
</evidence>
<reference evidence="4 5" key="1">
    <citation type="submission" date="2019-12" db="EMBL/GenBank/DDBJ databases">
        <title>Genomic-based taxomic classification of the family Erythrobacteraceae.</title>
        <authorList>
            <person name="Xu L."/>
        </authorList>
    </citation>
    <scope>NUCLEOTIDE SEQUENCE [LARGE SCALE GENOMIC DNA]</scope>
    <source>
        <strain evidence="4 5">LMG 29519</strain>
    </source>
</reference>
<dbReference type="Gene3D" id="2.40.40.10">
    <property type="entry name" value="RlpA-like domain"/>
    <property type="match status" value="1"/>
</dbReference>
<evidence type="ECO:0000313" key="5">
    <source>
        <dbReference type="Proteomes" id="UP000429229"/>
    </source>
</evidence>
<dbReference type="RefSeq" id="WP_160616176.1">
    <property type="nucleotide sequence ID" value="NZ_WTYR01000001.1"/>
</dbReference>
<sequence length="316" mass="33155">MRLHARAIAASSLAALVASCTSLGLGDDPWGGQEEPAIASDPFGPSGDYPVVIGPPYTIGSVTYTPDDALNYDAVGYAIADEAGALGISASHHTLPLPSYVEVTELDEGHTILARVERRGPMGSNDLLALSPAAMAQLGISGVTPVRVRRVNPPESERTLLRSDAEASMRMETPGGLLTVLRRKLPAASEAAGIRPEEVPEPRITPTPIPSVAPRPAPMPSPAATPEPLPNISPTPEPSLEPTAPVAKTGYFVQAGAYSERESADRVAAKINGTVYPAGRLWRVRTGPFASAAEAERDLARVRTAGYSDARVVFED</sequence>
<proteinExistence type="predicted"/>
<evidence type="ECO:0000256" key="2">
    <source>
        <dbReference type="SAM" id="SignalP"/>
    </source>
</evidence>
<feature type="signal peptide" evidence="2">
    <location>
        <begin position="1"/>
        <end position="26"/>
    </location>
</feature>
<feature type="chain" id="PRO_5026164111" evidence="2">
    <location>
        <begin position="27"/>
        <end position="316"/>
    </location>
</feature>
<dbReference type="SUPFAM" id="SSF110997">
    <property type="entry name" value="Sporulation related repeat"/>
    <property type="match status" value="1"/>
</dbReference>
<keyword evidence="5" id="KW-1185">Reference proteome</keyword>
<dbReference type="PROSITE" id="PS51257">
    <property type="entry name" value="PROKAR_LIPOPROTEIN"/>
    <property type="match status" value="1"/>
</dbReference>
<dbReference type="Gene3D" id="3.30.70.1070">
    <property type="entry name" value="Sporulation related repeat"/>
    <property type="match status" value="1"/>
</dbReference>
<dbReference type="Pfam" id="PF05036">
    <property type="entry name" value="SPOR"/>
    <property type="match status" value="1"/>
</dbReference>
<evidence type="ECO:0000313" key="4">
    <source>
        <dbReference type="EMBL" id="MXP09485.1"/>
    </source>
</evidence>
<dbReference type="CDD" id="cd22268">
    <property type="entry name" value="DPBB_RlpA-like"/>
    <property type="match status" value="1"/>
</dbReference>
<dbReference type="InterPro" id="IPR036908">
    <property type="entry name" value="RlpA-like_sf"/>
</dbReference>
<feature type="region of interest" description="Disordered" evidence="1">
    <location>
        <begin position="188"/>
        <end position="245"/>
    </location>
</feature>
<keyword evidence="2" id="KW-0732">Signal</keyword>
<protein>
    <submittedName>
        <fullName evidence="4">Sporulation protein SsgA</fullName>
    </submittedName>
</protein>
<dbReference type="Proteomes" id="UP000429229">
    <property type="component" value="Unassembled WGS sequence"/>
</dbReference>
<name>A0A6I4U3H7_9SPHN</name>